<feature type="repeat" description="TPR" evidence="1">
    <location>
        <begin position="275"/>
        <end position="308"/>
    </location>
</feature>
<dbReference type="AlphaFoldDB" id="D9QTP0"/>
<dbReference type="CAZy" id="GT2">
    <property type="family name" value="Glycosyltransferase Family 2"/>
</dbReference>
<dbReference type="STRING" id="574087.Acear_0254"/>
<dbReference type="HOGENOM" id="CLU_025119_0_0_9"/>
<dbReference type="Pfam" id="PF13431">
    <property type="entry name" value="TPR_17"/>
    <property type="match status" value="1"/>
</dbReference>
<dbReference type="InterPro" id="IPR001173">
    <property type="entry name" value="Glyco_trans_2-like"/>
</dbReference>
<dbReference type="RefSeq" id="WP_013277250.1">
    <property type="nucleotide sequence ID" value="NC_014378.1"/>
</dbReference>
<dbReference type="Proteomes" id="UP000001661">
    <property type="component" value="Chromosome"/>
</dbReference>
<dbReference type="PANTHER" id="PTHR43630">
    <property type="entry name" value="POLY-BETA-1,6-N-ACETYL-D-GLUCOSAMINE SYNTHASE"/>
    <property type="match status" value="1"/>
</dbReference>
<keyword evidence="3" id="KW-0808">Transferase</keyword>
<dbReference type="KEGG" id="aar:Acear_0254"/>
<dbReference type="eggNOG" id="COG0457">
    <property type="taxonomic scope" value="Bacteria"/>
</dbReference>
<dbReference type="eggNOG" id="COG4783">
    <property type="taxonomic scope" value="Bacteria"/>
</dbReference>
<dbReference type="InterPro" id="IPR029044">
    <property type="entry name" value="Nucleotide-diphossugar_trans"/>
</dbReference>
<accession>D9QTP0</accession>
<organism evidence="3 4">
    <name type="scientific">Acetohalobium arabaticum (strain ATCC 49924 / DSM 5501 / Z-7288)</name>
    <dbReference type="NCBI Taxonomy" id="574087"/>
    <lineage>
        <taxon>Bacteria</taxon>
        <taxon>Bacillati</taxon>
        <taxon>Bacillota</taxon>
        <taxon>Clostridia</taxon>
        <taxon>Halanaerobiales</taxon>
        <taxon>Halobacteroidaceae</taxon>
        <taxon>Acetohalobium</taxon>
    </lineage>
</organism>
<dbReference type="OrthoDB" id="9815923at2"/>
<evidence type="ECO:0000313" key="4">
    <source>
        <dbReference type="Proteomes" id="UP000001661"/>
    </source>
</evidence>
<dbReference type="PROSITE" id="PS50005">
    <property type="entry name" value="TPR"/>
    <property type="match status" value="1"/>
</dbReference>
<keyword evidence="1" id="KW-0802">TPR repeat</keyword>
<feature type="domain" description="Glycosyltransferase 2-like" evidence="2">
    <location>
        <begin position="4"/>
        <end position="91"/>
    </location>
</feature>
<sequence length="767" mass="90859">MKLSIGMMVKNEAKYLEECLKSLQPIREAIESELVIVDTGSDDGTVEIAKQFTDKVYFHEWNDHFSEMRNTVISYTKGDWYFSIDGDEVVENPEGFIHFFQSGKYKEFNSALVTQKNYINKEKTNVSNLLVPRVFKNDEDFHFEGAIHNQPVVKKPVCTLDTVLEHYGYLQNDQELMERKFNRTSNILKRELENDPENIYYRFQLANSYGMHGDYDKAIENIEKTYEVVNQKKTDLSSYLYIHNLMAKMYLGQNRLSEAEKICKEAIGLAKGYYSDLYYYLGKAQLKLNKNEEAIENFKIYLDIVEKDGPLEQINDTSFIFYTEDNLEQAYLFLLVLYERIEDYEQIINVSYKIKSKDNIKQVIPKAIKACVETDRFNEIKNYYQNKILTEFKDLSGKYLAELESKMMTMNKEKKYNIFNVFSVEKSSYGILNKVRLRELKDNKLVNLITKMNFNSLPNYYGDIIYYLLQNKYFLVDVCGVIQEQRLNKFLQYVLDDNKEENISSVLYEYLENRFNVETLSHLNINKVLERYILVLDDLNNEKYFNIFRRYIEDGTKYIKMVYSDEIIQNEMTQFVKNDEEVFLLYIYLANQHKENNPKKYVRYLRKSLDAFPAMKKGIQMLLERFEKKDTLNGGLENYQEKIKNNIDKLINNGNLKKAEELINEYEDTIEDDAEIYSMKSVIAIMKNNFKKAKKIIKNGLEIEPDNFDLLYNLGYVYEELNQYNQAKDYYLQAKNSINSSKQKDDLAQALKRIEEKTKEVEEKYGL</sequence>
<dbReference type="InterPro" id="IPR019734">
    <property type="entry name" value="TPR_rpt"/>
</dbReference>
<reference evidence="3 4" key="1">
    <citation type="journal article" date="2010" name="Stand. Genomic Sci.">
        <title>Complete genome sequence of Acetohalobium arabaticum type strain (Z-7288).</title>
        <authorList>
            <person name="Sikorski J."/>
            <person name="Lapidus A."/>
            <person name="Chertkov O."/>
            <person name="Lucas S."/>
            <person name="Copeland A."/>
            <person name="Glavina Del Rio T."/>
            <person name="Nolan M."/>
            <person name="Tice H."/>
            <person name="Cheng J.F."/>
            <person name="Han C."/>
            <person name="Brambilla E."/>
            <person name="Pitluck S."/>
            <person name="Liolios K."/>
            <person name="Ivanova N."/>
            <person name="Mavromatis K."/>
            <person name="Mikhailova N."/>
            <person name="Pati A."/>
            <person name="Bruce D."/>
            <person name="Detter C."/>
            <person name="Tapia R."/>
            <person name="Goodwin L."/>
            <person name="Chen A."/>
            <person name="Palaniappan K."/>
            <person name="Land M."/>
            <person name="Hauser L."/>
            <person name="Chang Y.J."/>
            <person name="Jeffries C.D."/>
            <person name="Rohde M."/>
            <person name="Goker M."/>
            <person name="Spring S."/>
            <person name="Woyke T."/>
            <person name="Bristow J."/>
            <person name="Eisen J.A."/>
            <person name="Markowitz V."/>
            <person name="Hugenholtz P."/>
            <person name="Kyrpides N.C."/>
            <person name="Klenk H.P."/>
        </authorList>
    </citation>
    <scope>NUCLEOTIDE SEQUENCE [LARGE SCALE GENOMIC DNA]</scope>
    <source>
        <strain evidence="4">ATCC 49924 / DSM 5501 / Z-7288</strain>
    </source>
</reference>
<dbReference type="GO" id="GO:0016740">
    <property type="term" value="F:transferase activity"/>
    <property type="evidence" value="ECO:0007669"/>
    <property type="project" value="UniProtKB-KW"/>
</dbReference>
<dbReference type="Gene3D" id="1.25.40.10">
    <property type="entry name" value="Tetratricopeptide repeat domain"/>
    <property type="match status" value="2"/>
</dbReference>
<dbReference type="InterPro" id="IPR011990">
    <property type="entry name" value="TPR-like_helical_dom_sf"/>
</dbReference>
<dbReference type="Pfam" id="PF00535">
    <property type="entry name" value="Glycos_transf_2"/>
    <property type="match status" value="1"/>
</dbReference>
<dbReference type="SUPFAM" id="SSF48452">
    <property type="entry name" value="TPR-like"/>
    <property type="match status" value="1"/>
</dbReference>
<dbReference type="PANTHER" id="PTHR43630:SF2">
    <property type="entry name" value="GLYCOSYLTRANSFERASE"/>
    <property type="match status" value="1"/>
</dbReference>
<gene>
    <name evidence="3" type="ordered locus">Acear_0254</name>
</gene>
<evidence type="ECO:0000259" key="2">
    <source>
        <dbReference type="Pfam" id="PF00535"/>
    </source>
</evidence>
<dbReference type="eggNOG" id="COG0463">
    <property type="taxonomic scope" value="Bacteria"/>
</dbReference>
<dbReference type="CDD" id="cd02511">
    <property type="entry name" value="Beta4Glucosyltransferase"/>
    <property type="match status" value="1"/>
</dbReference>
<protein>
    <submittedName>
        <fullName evidence="3">Glycosyl transferase family 2</fullName>
    </submittedName>
</protein>
<dbReference type="SUPFAM" id="SSF53448">
    <property type="entry name" value="Nucleotide-diphospho-sugar transferases"/>
    <property type="match status" value="1"/>
</dbReference>
<keyword evidence="4" id="KW-1185">Reference proteome</keyword>
<dbReference type="SMART" id="SM00028">
    <property type="entry name" value="TPR"/>
    <property type="match status" value="5"/>
</dbReference>
<evidence type="ECO:0000313" key="3">
    <source>
        <dbReference type="EMBL" id="ADL11804.1"/>
    </source>
</evidence>
<dbReference type="EMBL" id="CP002105">
    <property type="protein sequence ID" value="ADL11804.1"/>
    <property type="molecule type" value="Genomic_DNA"/>
</dbReference>
<name>D9QTP0_ACEAZ</name>
<evidence type="ECO:0000256" key="1">
    <source>
        <dbReference type="PROSITE-ProRule" id="PRU00339"/>
    </source>
</evidence>
<proteinExistence type="predicted"/>
<dbReference type="Gene3D" id="3.90.550.10">
    <property type="entry name" value="Spore Coat Polysaccharide Biosynthesis Protein SpsA, Chain A"/>
    <property type="match status" value="1"/>
</dbReference>